<dbReference type="GO" id="GO:0046819">
    <property type="term" value="P:protein secretion by the type V secretion system"/>
    <property type="evidence" value="ECO:0007669"/>
    <property type="project" value="TreeGrafter"/>
</dbReference>
<keyword evidence="1" id="KW-0472">Membrane</keyword>
<dbReference type="Pfam" id="PF08479">
    <property type="entry name" value="POTRA_2"/>
    <property type="match status" value="1"/>
</dbReference>
<evidence type="ECO:0000313" key="6">
    <source>
        <dbReference type="EMBL" id="OUS40956.1"/>
    </source>
</evidence>
<proteinExistence type="predicted"/>
<dbReference type="Proteomes" id="UP000227088">
    <property type="component" value="Unassembled WGS sequence"/>
</dbReference>
<evidence type="ECO:0000313" key="7">
    <source>
        <dbReference type="Proteomes" id="UP000227088"/>
    </source>
</evidence>
<dbReference type="EMBL" id="MABE01000195">
    <property type="protein sequence ID" value="OUS40956.1"/>
    <property type="molecule type" value="Genomic_DNA"/>
</dbReference>
<dbReference type="Gene3D" id="2.40.160.50">
    <property type="entry name" value="membrane protein fhac: a member of the omp85/tpsb transporter family"/>
    <property type="match status" value="1"/>
</dbReference>
<protein>
    <recommendedName>
        <fullName evidence="8">Haemolysin activator HlyB C-terminal domain-containing protein</fullName>
    </recommendedName>
</protein>
<evidence type="ECO:0000259" key="5">
    <source>
        <dbReference type="Pfam" id="PF08479"/>
    </source>
</evidence>
<feature type="domain" description="Polypeptide-transport-associated ShlB-type" evidence="5">
    <location>
        <begin position="278"/>
        <end position="335"/>
    </location>
</feature>
<dbReference type="InterPro" id="IPR051544">
    <property type="entry name" value="TPS_OM_transporter"/>
</dbReference>
<comment type="caution">
    <text evidence="6">The sequence shown here is derived from an EMBL/GenBank/DDBJ whole genome shotgun (WGS) entry which is preliminary data.</text>
</comment>
<dbReference type="InterPro" id="IPR005565">
    <property type="entry name" value="Hemolysn_activator_HlyB_C"/>
</dbReference>
<name>A0A1Y5HUG1_OLEAN</name>
<keyword evidence="3" id="KW-0998">Cell outer membrane</keyword>
<organism evidence="6 7">
    <name type="scientific">Oleispira antarctica</name>
    <dbReference type="NCBI Taxonomy" id="188908"/>
    <lineage>
        <taxon>Bacteria</taxon>
        <taxon>Pseudomonadati</taxon>
        <taxon>Pseudomonadota</taxon>
        <taxon>Gammaproteobacteria</taxon>
        <taxon>Oceanospirillales</taxon>
        <taxon>Oceanospirillaceae</taxon>
        <taxon>Oleispira</taxon>
    </lineage>
</organism>
<evidence type="ECO:0000256" key="3">
    <source>
        <dbReference type="ARBA" id="ARBA00023237"/>
    </source>
</evidence>
<dbReference type="PANTHER" id="PTHR34597">
    <property type="entry name" value="SLR1661 PROTEIN"/>
    <property type="match status" value="1"/>
</dbReference>
<accession>A0A1Y5HUG1</accession>
<evidence type="ECO:0008006" key="8">
    <source>
        <dbReference type="Google" id="ProtNLM"/>
    </source>
</evidence>
<feature type="domain" description="Haemolysin activator HlyB C-terminal" evidence="4">
    <location>
        <begin position="400"/>
        <end position="667"/>
    </location>
</feature>
<dbReference type="Gene3D" id="3.10.20.310">
    <property type="entry name" value="membrane protein fhac"/>
    <property type="match status" value="1"/>
</dbReference>
<dbReference type="GO" id="GO:0008320">
    <property type="term" value="F:protein transmembrane transporter activity"/>
    <property type="evidence" value="ECO:0007669"/>
    <property type="project" value="TreeGrafter"/>
</dbReference>
<dbReference type="InterPro" id="IPR013686">
    <property type="entry name" value="Polypept-transport_assoc_ShlB"/>
</dbReference>
<dbReference type="GO" id="GO:0098046">
    <property type="term" value="C:type V protein secretion system complex"/>
    <property type="evidence" value="ECO:0007669"/>
    <property type="project" value="TreeGrafter"/>
</dbReference>
<keyword evidence="1" id="KW-1134">Transmembrane beta strand</keyword>
<sequence length="767" mass="85722">MQSAWSIESNLSQIIEVDKVDNQIQAGSFQGWGIYLDNQIETDYSGFGFYQLAPKVINSLYGDSDPVQYSEEDLTEFSEYLTKLFPEMDVERKGTLSDHQRTKIFNLAFDISLANKEIKEKIGLAKLESIAVNLKDVSGDIEEFYSSDLNCPIKAQWYRIKDTPQLSLSLSVIEGDDSETDESDNYCFNNIADKAGRAEMLWVNKIEINIPDNKNIQLYSDEASDLLEQQLKEKTNYNPMGTNGFSTEQLIALADSISDLYYTTNGGRLNESQDHILIKQLSDIYRSRGLTFHKLGQIADTVKVFYRGQGFIMSSVYVPKQDFSNANGVVQLTLQSGVLGKVKINSDDEFAYSDEVIADIFEAYIGQGVTTDISNTYYTLGLLPGLTVKSGLFEVGDEPGETNLIIDVEKKWGSVSVSGDNYGTELTGKNRLMTSLVWGNPLGYGDDLSMGLLYAFNPEKTKLGFINYQFPIVLPSTRIGFSYDQNIYSALRDIGGGIPVAVEGKTENLGLSLIQNVLASKDINLQMQFMANKKTALVDSSFILATNETKEKRTEKADIFGLDMNVDFLISPIRTAVLFNVAAFTGHVKDADVIRVDEDFEKYTMSLNTSTLLAINHRYKSRLSFFAFGSYSDKALPSYEQFSLGGPDKVKAFSSSVFVGDSGLFGHLEWTTNLVDLFYRGRYAADHQLDAGMFIEKAGGRLNGYESTVPVNAEVSGYGAVLRYHWRRNLVVDTSISFVDKQFSEDDYQFSDTGDNGKWLVNVRYTF</sequence>
<evidence type="ECO:0000256" key="2">
    <source>
        <dbReference type="ARBA" id="ARBA00022692"/>
    </source>
</evidence>
<dbReference type="AlphaFoldDB" id="A0A1Y5HUG1"/>
<dbReference type="PANTHER" id="PTHR34597:SF3">
    <property type="entry name" value="OUTER MEMBRANE TRANSPORTER CDIB"/>
    <property type="match status" value="1"/>
</dbReference>
<reference evidence="7" key="1">
    <citation type="journal article" date="2017" name="Proc. Natl. Acad. Sci. U.S.A.">
        <title>Simulation of Deepwater Horizon oil plume reveals substrate specialization within a complex community of hydrocarbon degraders.</title>
        <authorList>
            <person name="Hu P."/>
            <person name="Dubinsky E.A."/>
            <person name="Probst A.J."/>
            <person name="Wang J."/>
            <person name="Sieber C.M.K."/>
            <person name="Tom L.M."/>
            <person name="Gardinali P."/>
            <person name="Banfield J.F."/>
            <person name="Atlas R.M."/>
            <person name="Andersen G.L."/>
        </authorList>
    </citation>
    <scope>NUCLEOTIDE SEQUENCE [LARGE SCALE GENOMIC DNA]</scope>
</reference>
<evidence type="ECO:0000259" key="4">
    <source>
        <dbReference type="Pfam" id="PF03865"/>
    </source>
</evidence>
<dbReference type="Pfam" id="PF03865">
    <property type="entry name" value="ShlB"/>
    <property type="match status" value="1"/>
</dbReference>
<gene>
    <name evidence="6" type="ORF">A9R00_03380</name>
</gene>
<evidence type="ECO:0000256" key="1">
    <source>
        <dbReference type="ARBA" id="ARBA00022452"/>
    </source>
</evidence>
<keyword evidence="2" id="KW-0812">Transmembrane</keyword>